<keyword evidence="1" id="KW-0472">Membrane</keyword>
<keyword evidence="1" id="KW-1133">Transmembrane helix</keyword>
<feature type="transmembrane region" description="Helical" evidence="1">
    <location>
        <begin position="87"/>
        <end position="105"/>
    </location>
</feature>
<name>A0ABV2T7G4_9BACT</name>
<feature type="transmembrane region" description="Helical" evidence="1">
    <location>
        <begin position="214"/>
        <end position="233"/>
    </location>
</feature>
<sequence length="290" mass="33467">MNYLYPGTRKIMRTLFNFFLFTSVYISCCALMMVWQTNQLLQLHYDYNTYYAFVFAATMCSYNFHWYLTPAIYSSSERITWAQQNKVLQLSLCAIGGLGALFFFWQLRAHWLPLSGAAILTFLYSAPKVPHKTFNWLSKIAIGKTLFLTFVWTYVTTLLPAFIADTGITLDVVLFTCHRFFLIYAICILFDYRDLESDKKEGIRSLITYLSFKNLFRVYYCSLLMAAISAVLLLPYTSLPVICTLLIAVLATAIITRKARNTPSDYMFYFILDGFMMLSAVLHMLLAVSI</sequence>
<dbReference type="EMBL" id="JBEXAC010000001">
    <property type="protein sequence ID" value="MET6998300.1"/>
    <property type="molecule type" value="Genomic_DNA"/>
</dbReference>
<evidence type="ECO:0008006" key="4">
    <source>
        <dbReference type="Google" id="ProtNLM"/>
    </source>
</evidence>
<accession>A0ABV2T7G4</accession>
<feature type="transmembrane region" description="Helical" evidence="1">
    <location>
        <begin position="141"/>
        <end position="162"/>
    </location>
</feature>
<feature type="transmembrane region" description="Helical" evidence="1">
    <location>
        <begin position="268"/>
        <end position="288"/>
    </location>
</feature>
<feature type="transmembrane region" description="Helical" evidence="1">
    <location>
        <begin position="47"/>
        <end position="66"/>
    </location>
</feature>
<evidence type="ECO:0000256" key="1">
    <source>
        <dbReference type="SAM" id="Phobius"/>
    </source>
</evidence>
<feature type="transmembrane region" description="Helical" evidence="1">
    <location>
        <begin position="168"/>
        <end position="193"/>
    </location>
</feature>
<organism evidence="2 3">
    <name type="scientific">Chitinophaga defluvii</name>
    <dbReference type="NCBI Taxonomy" id="3163343"/>
    <lineage>
        <taxon>Bacteria</taxon>
        <taxon>Pseudomonadati</taxon>
        <taxon>Bacteroidota</taxon>
        <taxon>Chitinophagia</taxon>
        <taxon>Chitinophagales</taxon>
        <taxon>Chitinophagaceae</taxon>
        <taxon>Chitinophaga</taxon>
    </lineage>
</organism>
<evidence type="ECO:0000313" key="3">
    <source>
        <dbReference type="Proteomes" id="UP001549749"/>
    </source>
</evidence>
<feature type="transmembrane region" description="Helical" evidence="1">
    <location>
        <begin position="111"/>
        <end position="129"/>
    </location>
</feature>
<comment type="caution">
    <text evidence="2">The sequence shown here is derived from an EMBL/GenBank/DDBJ whole genome shotgun (WGS) entry which is preliminary data.</text>
</comment>
<evidence type="ECO:0000313" key="2">
    <source>
        <dbReference type="EMBL" id="MET6998300.1"/>
    </source>
</evidence>
<gene>
    <name evidence="2" type="ORF">ABR189_13015</name>
</gene>
<keyword evidence="1" id="KW-0812">Transmembrane</keyword>
<protein>
    <recommendedName>
        <fullName evidence="4">UbiA prenyltransferase family protein</fullName>
    </recommendedName>
</protein>
<dbReference type="Proteomes" id="UP001549749">
    <property type="component" value="Unassembled WGS sequence"/>
</dbReference>
<feature type="transmembrane region" description="Helical" evidence="1">
    <location>
        <begin position="15"/>
        <end position="35"/>
    </location>
</feature>
<keyword evidence="3" id="KW-1185">Reference proteome</keyword>
<dbReference type="RefSeq" id="WP_354660935.1">
    <property type="nucleotide sequence ID" value="NZ_JBEXAC010000001.1"/>
</dbReference>
<reference evidence="2 3" key="1">
    <citation type="submission" date="2024-06" db="EMBL/GenBank/DDBJ databases">
        <title>Chitinophaga defluvii sp. nov., isolated from municipal sewage.</title>
        <authorList>
            <person name="Zhang L."/>
        </authorList>
    </citation>
    <scope>NUCLEOTIDE SEQUENCE [LARGE SCALE GENOMIC DNA]</scope>
    <source>
        <strain evidence="2 3">H8</strain>
    </source>
</reference>
<feature type="transmembrane region" description="Helical" evidence="1">
    <location>
        <begin position="239"/>
        <end position="256"/>
    </location>
</feature>
<proteinExistence type="predicted"/>